<dbReference type="Pfam" id="PF13333">
    <property type="entry name" value="rve_2"/>
    <property type="match status" value="1"/>
</dbReference>
<dbReference type="EMBL" id="QFXE01000005">
    <property type="protein sequence ID" value="RDH87554.1"/>
    <property type="molecule type" value="Genomic_DNA"/>
</dbReference>
<dbReference type="GO" id="GO:0015074">
    <property type="term" value="P:DNA integration"/>
    <property type="evidence" value="ECO:0007669"/>
    <property type="project" value="InterPro"/>
</dbReference>
<sequence length="69" mass="8396">MNRRGVMNDNAEMESFFHLFKAERIHRNKYMTEKELRGVIIEYVGFYNRKRLHSSLNYMTPDEYEVSMA</sequence>
<comment type="caution">
    <text evidence="2">The sequence shown here is derived from an EMBL/GenBank/DDBJ whole genome shotgun (WGS) entry which is preliminary data.</text>
</comment>
<dbReference type="InterPro" id="IPR050900">
    <property type="entry name" value="Transposase_IS3/IS150/IS904"/>
</dbReference>
<evidence type="ECO:0000313" key="2">
    <source>
        <dbReference type="EMBL" id="RDH87554.1"/>
    </source>
</evidence>
<organism evidence="2 3">
    <name type="scientific">endosymbiont of Escarpia spicata</name>
    <dbReference type="NCBI Taxonomy" id="2200908"/>
    <lineage>
        <taxon>Bacteria</taxon>
        <taxon>Pseudomonadati</taxon>
        <taxon>Pseudomonadota</taxon>
        <taxon>Gammaproteobacteria</taxon>
        <taxon>sulfur-oxidizing symbionts</taxon>
    </lineage>
</organism>
<dbReference type="PANTHER" id="PTHR46889">
    <property type="entry name" value="TRANSPOSASE INSF FOR INSERTION SEQUENCE IS3B-RELATED"/>
    <property type="match status" value="1"/>
</dbReference>
<keyword evidence="3" id="KW-1185">Reference proteome</keyword>
<accession>A0A370DSW3</accession>
<dbReference type="InterPro" id="IPR012337">
    <property type="entry name" value="RNaseH-like_sf"/>
</dbReference>
<name>A0A370DSW3_9GAMM</name>
<dbReference type="SUPFAM" id="SSF53098">
    <property type="entry name" value="Ribonuclease H-like"/>
    <property type="match status" value="1"/>
</dbReference>
<dbReference type="InterPro" id="IPR001584">
    <property type="entry name" value="Integrase_cat-core"/>
</dbReference>
<protein>
    <recommendedName>
        <fullName evidence="1">Integrase catalytic domain-containing protein</fullName>
    </recommendedName>
</protein>
<proteinExistence type="predicted"/>
<feature type="domain" description="Integrase catalytic" evidence="1">
    <location>
        <begin position="14"/>
        <end position="65"/>
    </location>
</feature>
<evidence type="ECO:0000313" key="3">
    <source>
        <dbReference type="Proteomes" id="UP000254771"/>
    </source>
</evidence>
<gene>
    <name evidence="2" type="ORF">DIZ78_03005</name>
</gene>
<dbReference type="Proteomes" id="UP000254771">
    <property type="component" value="Unassembled WGS sequence"/>
</dbReference>
<evidence type="ECO:0000259" key="1">
    <source>
        <dbReference type="Pfam" id="PF13333"/>
    </source>
</evidence>
<reference evidence="2 3" key="1">
    <citation type="journal article" date="2018" name="ISME J.">
        <title>Endosymbiont genomes yield clues of tubeworm success.</title>
        <authorList>
            <person name="Li Y."/>
            <person name="Liles M.R."/>
            <person name="Halanych K.M."/>
        </authorList>
    </citation>
    <scope>NUCLEOTIDE SEQUENCE [LARGE SCALE GENOMIC DNA]</scope>
    <source>
        <strain evidence="2">A1462</strain>
    </source>
</reference>
<dbReference type="PANTHER" id="PTHR46889:SF4">
    <property type="entry name" value="TRANSPOSASE INSO FOR INSERTION SEQUENCE ELEMENT IS911B-RELATED"/>
    <property type="match status" value="1"/>
</dbReference>
<dbReference type="AlphaFoldDB" id="A0A370DSW3"/>